<dbReference type="EMBL" id="FZMP01000084">
    <property type="protein sequence ID" value="SNQ60267.1"/>
    <property type="molecule type" value="Genomic_DNA"/>
</dbReference>
<accession>A0A284VM34</accession>
<dbReference type="AlphaFoldDB" id="A0A284VM34"/>
<keyword evidence="2" id="KW-1185">Reference proteome</keyword>
<dbReference type="Proteomes" id="UP000218615">
    <property type="component" value="Unassembled WGS sequence"/>
</dbReference>
<sequence length="52" mass="6000">MDIFEVLTAIIKRKIILMRTGINEYEALIKAELDISSEYHIPLLDIQKLVGQ</sequence>
<evidence type="ECO:0000313" key="1">
    <source>
        <dbReference type="EMBL" id="SNQ60267.1"/>
    </source>
</evidence>
<reference evidence="2" key="1">
    <citation type="submission" date="2017-06" db="EMBL/GenBank/DDBJ databases">
        <authorList>
            <person name="Cremers G."/>
        </authorList>
    </citation>
    <scope>NUCLEOTIDE SEQUENCE [LARGE SCALE GENOMIC DNA]</scope>
</reference>
<protein>
    <submittedName>
        <fullName evidence="1">Uncharacterized protein</fullName>
    </submittedName>
</protein>
<gene>
    <name evidence="1" type="ORF">MNV_1740012</name>
</gene>
<organism evidence="1 2">
    <name type="scientific">Candidatus Methanoperedens nitratireducens</name>
    <dbReference type="NCBI Taxonomy" id="1392998"/>
    <lineage>
        <taxon>Archaea</taxon>
        <taxon>Methanobacteriati</taxon>
        <taxon>Methanobacteriota</taxon>
        <taxon>Stenosarchaea group</taxon>
        <taxon>Methanomicrobia</taxon>
        <taxon>Methanosarcinales</taxon>
        <taxon>ANME-2 cluster</taxon>
        <taxon>Candidatus Methanoperedentaceae</taxon>
        <taxon>Candidatus Methanoperedens</taxon>
    </lineage>
</organism>
<name>A0A284VM34_9EURY</name>
<dbReference type="RefSeq" id="WP_179293835.1">
    <property type="nucleotide sequence ID" value="NZ_FZMP01000084.1"/>
</dbReference>
<evidence type="ECO:0000313" key="2">
    <source>
        <dbReference type="Proteomes" id="UP000218615"/>
    </source>
</evidence>
<proteinExistence type="predicted"/>